<evidence type="ECO:0000256" key="5">
    <source>
        <dbReference type="ARBA" id="ARBA00022490"/>
    </source>
</evidence>
<dbReference type="PROSITE" id="PS51464">
    <property type="entry name" value="SIS"/>
    <property type="match status" value="2"/>
</dbReference>
<dbReference type="SUPFAM" id="SSF56235">
    <property type="entry name" value="N-terminal nucleophile aminohydrolases (Ntn hydrolases)"/>
    <property type="match status" value="1"/>
</dbReference>
<dbReference type="InterPro" id="IPR029055">
    <property type="entry name" value="Ntn_hydrolases_N"/>
</dbReference>
<accession>A0A1M4SUM1</accession>
<dbReference type="InterPro" id="IPR005855">
    <property type="entry name" value="GFAT"/>
</dbReference>
<proteinExistence type="inferred from homology"/>
<feature type="domain" description="SIS" evidence="12">
    <location>
        <begin position="288"/>
        <end position="427"/>
    </location>
</feature>
<evidence type="ECO:0000259" key="11">
    <source>
        <dbReference type="PROSITE" id="PS51278"/>
    </source>
</evidence>
<evidence type="ECO:0000256" key="4">
    <source>
        <dbReference type="ARBA" id="ARBA00016090"/>
    </source>
</evidence>
<evidence type="ECO:0000256" key="8">
    <source>
        <dbReference type="ARBA" id="ARBA00022737"/>
    </source>
</evidence>
<dbReference type="InterPro" id="IPR046348">
    <property type="entry name" value="SIS_dom_sf"/>
</dbReference>
<feature type="active site" description="Nucleophile; for GATase activity" evidence="10">
    <location>
        <position position="2"/>
    </location>
</feature>
<evidence type="ECO:0000256" key="1">
    <source>
        <dbReference type="ARBA" id="ARBA00001031"/>
    </source>
</evidence>
<feature type="domain" description="SIS" evidence="12">
    <location>
        <begin position="460"/>
        <end position="601"/>
    </location>
</feature>
<dbReference type="SUPFAM" id="SSF53697">
    <property type="entry name" value="SIS domain"/>
    <property type="match status" value="1"/>
</dbReference>
<dbReference type="GO" id="GO:0005975">
    <property type="term" value="P:carbohydrate metabolic process"/>
    <property type="evidence" value="ECO:0007669"/>
    <property type="project" value="UniProtKB-UniRule"/>
</dbReference>
<dbReference type="NCBIfam" id="TIGR01135">
    <property type="entry name" value="glmS"/>
    <property type="match status" value="1"/>
</dbReference>
<dbReference type="GO" id="GO:0006047">
    <property type="term" value="P:UDP-N-acetylglucosamine metabolic process"/>
    <property type="evidence" value="ECO:0007669"/>
    <property type="project" value="TreeGrafter"/>
</dbReference>
<dbReference type="PANTHER" id="PTHR10937:SF0">
    <property type="entry name" value="GLUTAMINE--FRUCTOSE-6-PHOSPHATE TRANSAMINASE (ISOMERIZING)"/>
    <property type="match status" value="1"/>
</dbReference>
<keyword evidence="14" id="KW-1185">Reference proteome</keyword>
<dbReference type="GO" id="GO:0004360">
    <property type="term" value="F:glutamine-fructose-6-phosphate transaminase (isomerizing) activity"/>
    <property type="evidence" value="ECO:0007669"/>
    <property type="project" value="UniProtKB-UniRule"/>
</dbReference>
<feature type="active site" description="For Fru-6P isomerization activity" evidence="10">
    <location>
        <position position="606"/>
    </location>
</feature>
<dbReference type="STRING" id="1121881.SAMN02745225_00392"/>
<keyword evidence="7 10" id="KW-0808">Transferase</keyword>
<evidence type="ECO:0000256" key="3">
    <source>
        <dbReference type="ARBA" id="ARBA00012916"/>
    </source>
</evidence>
<dbReference type="Pfam" id="PF13522">
    <property type="entry name" value="GATase_6"/>
    <property type="match status" value="1"/>
</dbReference>
<evidence type="ECO:0000256" key="9">
    <source>
        <dbReference type="ARBA" id="ARBA00022962"/>
    </source>
</evidence>
<dbReference type="HAMAP" id="MF_00164">
    <property type="entry name" value="GlmS"/>
    <property type="match status" value="1"/>
</dbReference>
<dbReference type="GO" id="GO:0005829">
    <property type="term" value="C:cytosol"/>
    <property type="evidence" value="ECO:0007669"/>
    <property type="project" value="TreeGrafter"/>
</dbReference>
<dbReference type="OrthoDB" id="9761808at2"/>
<evidence type="ECO:0000256" key="2">
    <source>
        <dbReference type="ARBA" id="ARBA00004496"/>
    </source>
</evidence>
<dbReference type="FunFam" id="3.40.50.10490:FF:000001">
    <property type="entry name" value="Glutamine--fructose-6-phosphate aminotransferase [isomerizing]"/>
    <property type="match status" value="1"/>
</dbReference>
<dbReference type="RefSeq" id="WP_072788199.1">
    <property type="nucleotide sequence ID" value="NZ_FQUL01000003.1"/>
</dbReference>
<dbReference type="GO" id="GO:0006002">
    <property type="term" value="P:fructose 6-phosphate metabolic process"/>
    <property type="evidence" value="ECO:0007669"/>
    <property type="project" value="TreeGrafter"/>
</dbReference>
<organism evidence="13 14">
    <name type="scientific">Ferrithrix thermotolerans DSM 19514</name>
    <dbReference type="NCBI Taxonomy" id="1121881"/>
    <lineage>
        <taxon>Bacteria</taxon>
        <taxon>Bacillati</taxon>
        <taxon>Actinomycetota</taxon>
        <taxon>Acidimicrobiia</taxon>
        <taxon>Acidimicrobiales</taxon>
        <taxon>Acidimicrobiaceae</taxon>
        <taxon>Ferrithrix</taxon>
    </lineage>
</organism>
<dbReference type="EMBL" id="FQUL01000003">
    <property type="protein sequence ID" value="SHE35914.1"/>
    <property type="molecule type" value="Genomic_DNA"/>
</dbReference>
<dbReference type="CDD" id="cd05009">
    <property type="entry name" value="SIS_GlmS_GlmD_2"/>
    <property type="match status" value="1"/>
</dbReference>
<dbReference type="InterPro" id="IPR001347">
    <property type="entry name" value="SIS_dom"/>
</dbReference>
<dbReference type="PROSITE" id="PS51278">
    <property type="entry name" value="GATASE_TYPE_2"/>
    <property type="match status" value="1"/>
</dbReference>
<dbReference type="Pfam" id="PF01380">
    <property type="entry name" value="SIS"/>
    <property type="match status" value="2"/>
</dbReference>
<comment type="function">
    <text evidence="10">Catalyzes the first step in hexosamine metabolism, converting fructose-6P into glucosamine-6P using glutamine as a nitrogen source.</text>
</comment>
<name>A0A1M4SUM1_9ACTN</name>
<feature type="domain" description="Glutamine amidotransferase type-2" evidence="11">
    <location>
        <begin position="2"/>
        <end position="224"/>
    </location>
</feature>
<dbReference type="AlphaFoldDB" id="A0A1M4SUM1"/>
<dbReference type="EC" id="2.6.1.16" evidence="3 10"/>
<dbReference type="InterPro" id="IPR047084">
    <property type="entry name" value="GFAT_N"/>
</dbReference>
<feature type="initiator methionine" description="Removed" evidence="10">
    <location>
        <position position="1"/>
    </location>
</feature>
<evidence type="ECO:0000256" key="6">
    <source>
        <dbReference type="ARBA" id="ARBA00022576"/>
    </source>
</evidence>
<sequence>MCGIVGIVGSGATAAAVVEGLRRLEYRGYDSAGMVLASSSGFEVRRVARDTSSIAALSEWLEGQNPPRQLVAAIGHTRWATHGRPSEMNAHPHLDCSGHFAVVHNGIVENYKELKDELIALGHEFASETDTEVIVHLVEERFRLNGDAEASVQEAFSRLMGSMAVVVLDLREPNTLYMMRRMAPLVVGVDDSTLFVASDVPALLDSASSYFMVPEDTLTVGKVRSNIVTLSPELDELRVEWDVSRVEVGGFSDFMSKEIDEQPRSLRDTLAGRVDQEGRISLDELNITQEELKTIQKVVIVGCGTSLHAGMVARYALEHFVRVPVEIDVSSEFRYRDPVLSPTTLVVGVSQSGETLDTMVALSEAKASGAKTLVVSNVVGSSMARMADAVLYTRAGPEISVASTKTFIAQIGALEILALYLADLKRTLYPSEVNELIGRLNAVPEAISVALSQIKEYERVAQRLLGYDRFYFIGRNVGYPVALEGALKLKEITYTPSEGYPAGELKHGPIAMIDEQAVVVAIAPKGALYEKVLANVEEVRARGAKVVLVVNEMPAGHMASDDDVFLVPQVHQLFSPMVDVVPLQVLAHYTSVARGLDPDRPRNLAKTVTVE</sequence>
<evidence type="ECO:0000259" key="12">
    <source>
        <dbReference type="PROSITE" id="PS51464"/>
    </source>
</evidence>
<evidence type="ECO:0000313" key="14">
    <source>
        <dbReference type="Proteomes" id="UP000184295"/>
    </source>
</evidence>
<dbReference type="GO" id="GO:0006487">
    <property type="term" value="P:protein N-linked glycosylation"/>
    <property type="evidence" value="ECO:0007669"/>
    <property type="project" value="TreeGrafter"/>
</dbReference>
<dbReference type="Gene3D" id="3.40.50.10490">
    <property type="entry name" value="Glucose-6-phosphate isomerase like protein, domain 1"/>
    <property type="match status" value="2"/>
</dbReference>
<comment type="subcellular location">
    <subcellularLocation>
        <location evidence="2 10">Cytoplasm</location>
    </subcellularLocation>
</comment>
<keyword evidence="8" id="KW-0677">Repeat</keyword>
<dbReference type="CDD" id="cd00714">
    <property type="entry name" value="GFAT"/>
    <property type="match status" value="1"/>
</dbReference>
<comment type="subunit">
    <text evidence="10">Homodimer.</text>
</comment>
<keyword evidence="9" id="KW-0315">Glutamine amidotransferase</keyword>
<keyword evidence="6 10" id="KW-0032">Aminotransferase</keyword>
<keyword evidence="5 10" id="KW-0963">Cytoplasm</keyword>
<dbReference type="Gene3D" id="3.60.20.10">
    <property type="entry name" value="Glutamine Phosphoribosylpyrophosphate, subunit 1, domain 1"/>
    <property type="match status" value="1"/>
</dbReference>
<evidence type="ECO:0000256" key="7">
    <source>
        <dbReference type="ARBA" id="ARBA00022679"/>
    </source>
</evidence>
<gene>
    <name evidence="10" type="primary">glmS</name>
    <name evidence="13" type="ORF">SAMN02745225_00392</name>
</gene>
<dbReference type="Proteomes" id="UP000184295">
    <property type="component" value="Unassembled WGS sequence"/>
</dbReference>
<dbReference type="NCBIfam" id="NF001484">
    <property type="entry name" value="PRK00331.1"/>
    <property type="match status" value="1"/>
</dbReference>
<evidence type="ECO:0000256" key="10">
    <source>
        <dbReference type="HAMAP-Rule" id="MF_00164"/>
    </source>
</evidence>
<evidence type="ECO:0000313" key="13">
    <source>
        <dbReference type="EMBL" id="SHE35914.1"/>
    </source>
</evidence>
<dbReference type="GO" id="GO:0097367">
    <property type="term" value="F:carbohydrate derivative binding"/>
    <property type="evidence" value="ECO:0007669"/>
    <property type="project" value="InterPro"/>
</dbReference>
<protein>
    <recommendedName>
        <fullName evidence="4 10">Glutamine--fructose-6-phosphate aminotransferase [isomerizing]</fullName>
        <ecNumber evidence="3 10">2.6.1.16</ecNumber>
    </recommendedName>
    <alternativeName>
        <fullName evidence="10">D-fructose-6-phosphate amidotransferase</fullName>
    </alternativeName>
    <alternativeName>
        <fullName evidence="10">GFAT</fullName>
    </alternativeName>
    <alternativeName>
        <fullName evidence="10">Glucosamine-6-phosphate synthase</fullName>
    </alternativeName>
    <alternativeName>
        <fullName evidence="10">Hexosephosphate aminotransferase</fullName>
    </alternativeName>
    <alternativeName>
        <fullName evidence="10">L-glutamine--D-fructose-6-phosphate amidotransferase</fullName>
    </alternativeName>
</protein>
<dbReference type="InterPro" id="IPR017932">
    <property type="entry name" value="GATase_2_dom"/>
</dbReference>
<dbReference type="PANTHER" id="PTHR10937">
    <property type="entry name" value="GLUCOSAMINE--FRUCTOSE-6-PHOSPHATE AMINOTRANSFERASE, ISOMERIZING"/>
    <property type="match status" value="1"/>
</dbReference>
<comment type="catalytic activity">
    <reaction evidence="1 10">
        <text>D-fructose 6-phosphate + L-glutamine = D-glucosamine 6-phosphate + L-glutamate</text>
        <dbReference type="Rhea" id="RHEA:13237"/>
        <dbReference type="ChEBI" id="CHEBI:29985"/>
        <dbReference type="ChEBI" id="CHEBI:58359"/>
        <dbReference type="ChEBI" id="CHEBI:58725"/>
        <dbReference type="ChEBI" id="CHEBI:61527"/>
        <dbReference type="EC" id="2.6.1.16"/>
    </reaction>
</comment>
<dbReference type="InterPro" id="IPR035466">
    <property type="entry name" value="GlmS/AgaS_SIS"/>
</dbReference>
<dbReference type="CDD" id="cd05008">
    <property type="entry name" value="SIS_GlmS_GlmD_1"/>
    <property type="match status" value="1"/>
</dbReference>
<dbReference type="FunFam" id="3.60.20.10:FF:000006">
    <property type="entry name" value="Glutamine--fructose-6-phosphate aminotransferase [isomerizing]"/>
    <property type="match status" value="1"/>
</dbReference>
<dbReference type="InterPro" id="IPR035490">
    <property type="entry name" value="GlmS/FrlB_SIS"/>
</dbReference>
<reference evidence="14" key="1">
    <citation type="submission" date="2016-11" db="EMBL/GenBank/DDBJ databases">
        <authorList>
            <person name="Varghese N."/>
            <person name="Submissions S."/>
        </authorList>
    </citation>
    <scope>NUCLEOTIDE SEQUENCE [LARGE SCALE GENOMIC DNA]</scope>
    <source>
        <strain evidence="14">DSM 19514</strain>
    </source>
</reference>